<dbReference type="EMBL" id="SJPI01000002">
    <property type="protein sequence ID" value="TWT50938.1"/>
    <property type="molecule type" value="Genomic_DNA"/>
</dbReference>
<reference evidence="3 4" key="1">
    <citation type="submission" date="2019-02" db="EMBL/GenBank/DDBJ databases">
        <title>Deep-cultivation of Planctomycetes and their phenomic and genomic characterization uncovers novel biology.</title>
        <authorList>
            <person name="Wiegand S."/>
            <person name="Jogler M."/>
            <person name="Boedeker C."/>
            <person name="Pinto D."/>
            <person name="Vollmers J."/>
            <person name="Rivas-Marin E."/>
            <person name="Kohn T."/>
            <person name="Peeters S.H."/>
            <person name="Heuer A."/>
            <person name="Rast P."/>
            <person name="Oberbeckmann S."/>
            <person name="Bunk B."/>
            <person name="Jeske O."/>
            <person name="Meyerdierks A."/>
            <person name="Storesund J.E."/>
            <person name="Kallscheuer N."/>
            <person name="Luecker S."/>
            <person name="Lage O.M."/>
            <person name="Pohl T."/>
            <person name="Merkel B.J."/>
            <person name="Hornburger P."/>
            <person name="Mueller R.-W."/>
            <person name="Bruemmer F."/>
            <person name="Labrenz M."/>
            <person name="Spormann A.M."/>
            <person name="Op Den Camp H."/>
            <person name="Overmann J."/>
            <person name="Amann R."/>
            <person name="Jetten M.S.M."/>
            <person name="Mascher T."/>
            <person name="Medema M.H."/>
            <person name="Devos D.P."/>
            <person name="Kaster A.-K."/>
            <person name="Ovreas L."/>
            <person name="Rohde M."/>
            <person name="Galperin M.Y."/>
            <person name="Jogler C."/>
        </authorList>
    </citation>
    <scope>NUCLEOTIDE SEQUENCE [LARGE SCALE GENOMIC DNA]</scope>
    <source>
        <strain evidence="3 4">Pla22</strain>
    </source>
</reference>
<evidence type="ECO:0000259" key="2">
    <source>
        <dbReference type="PROSITE" id="PS51384"/>
    </source>
</evidence>
<dbReference type="PANTHER" id="PTHR30157:SF0">
    <property type="entry name" value="NADPH-DEPENDENT FERRIC-CHELATE REDUCTASE"/>
    <property type="match status" value="1"/>
</dbReference>
<dbReference type="AlphaFoldDB" id="A0A5C5WJJ6"/>
<dbReference type="InterPro" id="IPR007037">
    <property type="entry name" value="SIP_rossman_dom"/>
</dbReference>
<dbReference type="OrthoDB" id="9814826at2"/>
<dbReference type="Gene3D" id="3.40.50.80">
    <property type="entry name" value="Nucleotide-binding domain of ferredoxin-NADP reductase (FNR) module"/>
    <property type="match status" value="1"/>
</dbReference>
<dbReference type="PANTHER" id="PTHR30157">
    <property type="entry name" value="FERRIC REDUCTASE, NADPH-DEPENDENT"/>
    <property type="match status" value="1"/>
</dbReference>
<accession>A0A5C5WJJ6</accession>
<evidence type="ECO:0000256" key="1">
    <source>
        <dbReference type="ARBA" id="ARBA00035644"/>
    </source>
</evidence>
<organism evidence="3 4">
    <name type="scientific">Rubripirellula amarantea</name>
    <dbReference type="NCBI Taxonomy" id="2527999"/>
    <lineage>
        <taxon>Bacteria</taxon>
        <taxon>Pseudomonadati</taxon>
        <taxon>Planctomycetota</taxon>
        <taxon>Planctomycetia</taxon>
        <taxon>Pirellulales</taxon>
        <taxon>Pirellulaceae</taxon>
        <taxon>Rubripirellula</taxon>
    </lineage>
</organism>
<evidence type="ECO:0000313" key="3">
    <source>
        <dbReference type="EMBL" id="TWT50938.1"/>
    </source>
</evidence>
<dbReference type="GO" id="GO:0016491">
    <property type="term" value="F:oxidoreductase activity"/>
    <property type="evidence" value="ECO:0007669"/>
    <property type="project" value="InterPro"/>
</dbReference>
<dbReference type="CDD" id="cd06193">
    <property type="entry name" value="siderophore_interacting"/>
    <property type="match status" value="1"/>
</dbReference>
<evidence type="ECO:0000313" key="4">
    <source>
        <dbReference type="Proteomes" id="UP000316598"/>
    </source>
</evidence>
<dbReference type="InterPro" id="IPR017927">
    <property type="entry name" value="FAD-bd_FR_type"/>
</dbReference>
<protein>
    <submittedName>
        <fullName evidence="3">Vibriobactin utilization protein ViuB</fullName>
    </submittedName>
</protein>
<proteinExistence type="inferred from homology"/>
<dbReference type="SUPFAM" id="SSF63380">
    <property type="entry name" value="Riboflavin synthase domain-like"/>
    <property type="match status" value="1"/>
</dbReference>
<name>A0A5C5WJJ6_9BACT</name>
<sequence>MKRPNPRLLTVLCKKKISPHVLRLTFGGESMATFPAGAEGSYIKLMFPSDGKRPKLRTYTVRKQREEEIDVDFVIHGDGGLAATWAQECPLGESILVGGPGPGTLVDPVADWFLLAGDLAALPALSVNLKTMPRDARGAAFIEVLSEEDKQLLDAPQGIEIHWLINPHPGKHPELLRQAVEDFEWKEGHPFVWAASEFGTMQGLRTYLKGTRGLGKEQLYLSSYWKLGITEEEHKEAKRADAQEHARR</sequence>
<dbReference type="InterPro" id="IPR039374">
    <property type="entry name" value="SIP_fam"/>
</dbReference>
<comment type="caution">
    <text evidence="3">The sequence shown here is derived from an EMBL/GenBank/DDBJ whole genome shotgun (WGS) entry which is preliminary data.</text>
</comment>
<dbReference type="InterPro" id="IPR039261">
    <property type="entry name" value="FNR_nucleotide-bd"/>
</dbReference>
<dbReference type="InterPro" id="IPR017938">
    <property type="entry name" value="Riboflavin_synthase-like_b-brl"/>
</dbReference>
<dbReference type="Pfam" id="PF04954">
    <property type="entry name" value="SIP"/>
    <property type="match status" value="1"/>
</dbReference>
<dbReference type="Gene3D" id="2.40.30.10">
    <property type="entry name" value="Translation factors"/>
    <property type="match status" value="1"/>
</dbReference>
<dbReference type="Proteomes" id="UP000316598">
    <property type="component" value="Unassembled WGS sequence"/>
</dbReference>
<gene>
    <name evidence="3" type="primary">viuB</name>
    <name evidence="3" type="ORF">Pla22_36810</name>
</gene>
<comment type="similarity">
    <text evidence="1">Belongs to the SIP oxidoreductase family.</text>
</comment>
<dbReference type="Pfam" id="PF08021">
    <property type="entry name" value="FAD_binding_9"/>
    <property type="match status" value="1"/>
</dbReference>
<feature type="domain" description="FAD-binding FR-type" evidence="2">
    <location>
        <begin position="4"/>
        <end position="107"/>
    </location>
</feature>
<dbReference type="PROSITE" id="PS51384">
    <property type="entry name" value="FAD_FR"/>
    <property type="match status" value="1"/>
</dbReference>
<keyword evidence="4" id="KW-1185">Reference proteome</keyword>
<dbReference type="InterPro" id="IPR013113">
    <property type="entry name" value="SIP_FAD-bd"/>
</dbReference>